<evidence type="ECO:0000313" key="2">
    <source>
        <dbReference type="EMBL" id="MBC8596585.1"/>
    </source>
</evidence>
<dbReference type="AlphaFoldDB" id="A0A926F9T2"/>
<keyword evidence="1" id="KW-0472">Membrane</keyword>
<proteinExistence type="predicted"/>
<evidence type="ECO:0000256" key="1">
    <source>
        <dbReference type="SAM" id="Phobius"/>
    </source>
</evidence>
<dbReference type="EMBL" id="JACRTE010000006">
    <property type="protein sequence ID" value="MBC8596585.1"/>
    <property type="molecule type" value="Genomic_DNA"/>
</dbReference>
<comment type="caution">
    <text evidence="2">The sequence shown here is derived from an EMBL/GenBank/DDBJ whole genome shotgun (WGS) entry which is preliminary data.</text>
</comment>
<dbReference type="RefSeq" id="WP_262432043.1">
    <property type="nucleotide sequence ID" value="NZ_JACRTE010000006.1"/>
</dbReference>
<dbReference type="InterPro" id="IPR046088">
    <property type="entry name" value="DUF6106"/>
</dbReference>
<organism evidence="2 3">
    <name type="scientific">Qingrenia yutianensis</name>
    <dbReference type="NCBI Taxonomy" id="2763676"/>
    <lineage>
        <taxon>Bacteria</taxon>
        <taxon>Bacillati</taxon>
        <taxon>Bacillota</taxon>
        <taxon>Clostridia</taxon>
        <taxon>Eubacteriales</taxon>
        <taxon>Oscillospiraceae</taxon>
        <taxon>Qingrenia</taxon>
    </lineage>
</organism>
<accession>A0A926F9T2</accession>
<feature type="transmembrane region" description="Helical" evidence="1">
    <location>
        <begin position="20"/>
        <end position="40"/>
    </location>
</feature>
<name>A0A926F9T2_9FIRM</name>
<dbReference type="Proteomes" id="UP000647416">
    <property type="component" value="Unassembled WGS sequence"/>
</dbReference>
<feature type="transmembrane region" description="Helical" evidence="1">
    <location>
        <begin position="46"/>
        <end position="67"/>
    </location>
</feature>
<keyword evidence="3" id="KW-1185">Reference proteome</keyword>
<reference evidence="2" key="1">
    <citation type="submission" date="2020-08" db="EMBL/GenBank/DDBJ databases">
        <title>Genome public.</title>
        <authorList>
            <person name="Liu C."/>
            <person name="Sun Q."/>
        </authorList>
    </citation>
    <scope>NUCLEOTIDE SEQUENCE</scope>
    <source>
        <strain evidence="2">NSJ-50</strain>
    </source>
</reference>
<dbReference type="Pfam" id="PF19601">
    <property type="entry name" value="DUF6106"/>
    <property type="match status" value="1"/>
</dbReference>
<keyword evidence="1" id="KW-1133">Transmembrane helix</keyword>
<keyword evidence="1" id="KW-0812">Transmembrane</keyword>
<evidence type="ECO:0000313" key="3">
    <source>
        <dbReference type="Proteomes" id="UP000647416"/>
    </source>
</evidence>
<gene>
    <name evidence="2" type="ORF">H8706_06840</name>
</gene>
<sequence>MDVFCEYIVKVKKNPVELTISALGIILAVILLGFSLFFLFTPFSSFVLLIDAGVVYGAYILITHFNVEYEYILTNGDIDIDKIIAKRKRKRVLSFSTKEFEIVAPYKQGENYTNVFDLGTRNYENAYYAVFSKDGQKKTLVFNPPQKMIEAMKTYSPRTVHLKGEIENY</sequence>
<protein>
    <submittedName>
        <fullName evidence="2">Uncharacterized protein</fullName>
    </submittedName>
</protein>